<dbReference type="AlphaFoldDB" id="A0A7K0KDY0"/>
<feature type="transmembrane region" description="Helical" evidence="1">
    <location>
        <begin position="155"/>
        <end position="175"/>
    </location>
</feature>
<protein>
    <submittedName>
        <fullName evidence="2">Uncharacterized protein</fullName>
    </submittedName>
</protein>
<comment type="caution">
    <text evidence="2">The sequence shown here is derived from an EMBL/GenBank/DDBJ whole genome shotgun (WGS) entry which is preliminary data.</text>
</comment>
<keyword evidence="3" id="KW-1185">Reference proteome</keyword>
<dbReference type="RefSeq" id="WP_154533640.1">
    <property type="nucleotide sequence ID" value="NZ_VUNG01000008.1"/>
</dbReference>
<evidence type="ECO:0000313" key="3">
    <source>
        <dbReference type="Proteomes" id="UP000438914"/>
    </source>
</evidence>
<organism evidence="2 3">
    <name type="scientific">Hallella mizrahii</name>
    <dbReference type="NCBI Taxonomy" id="2606637"/>
    <lineage>
        <taxon>Bacteria</taxon>
        <taxon>Pseudomonadati</taxon>
        <taxon>Bacteroidota</taxon>
        <taxon>Bacteroidia</taxon>
        <taxon>Bacteroidales</taxon>
        <taxon>Prevotellaceae</taxon>
        <taxon>Hallella</taxon>
    </lineage>
</organism>
<gene>
    <name evidence="2" type="ORF">FYJ73_05160</name>
</gene>
<feature type="transmembrane region" description="Helical" evidence="1">
    <location>
        <begin position="39"/>
        <end position="61"/>
    </location>
</feature>
<dbReference type="EMBL" id="VUNG01000008">
    <property type="protein sequence ID" value="MST84059.1"/>
    <property type="molecule type" value="Genomic_DNA"/>
</dbReference>
<evidence type="ECO:0000313" key="2">
    <source>
        <dbReference type="EMBL" id="MST84059.1"/>
    </source>
</evidence>
<accession>A0A7K0KDY0</accession>
<keyword evidence="1" id="KW-0812">Transmembrane</keyword>
<evidence type="ECO:0000256" key="1">
    <source>
        <dbReference type="SAM" id="Phobius"/>
    </source>
</evidence>
<feature type="transmembrane region" description="Helical" evidence="1">
    <location>
        <begin position="288"/>
        <end position="305"/>
    </location>
</feature>
<sequence length="306" mass="34410">MIRRLQNRIAESRMALPVTLTYLAAFMVIQVLLGHDTWLQMALLAVSSVLMAELNNANALIRIYSRMVSCSFIVMTTAANFLLSSTNAGWAQMGLIVFFIFLLHAYQDGRATGWVFYAFATLSLASIPFVHILYLVPLLWIILATNIMALSPRTFLASLLGLMVPYWFIGAYAIVFQHLDWLSSHFAALAHPGNVFDLTVIDDHQALTFIFLMILAALGSVHFLMFSYQDKIRTRMIYEMFITLSFCCLLMMLVFPTLFNGFMSLAIVVIAPLIGHFLALTHSRVSNIAFFVIIAVALLLTIYNLL</sequence>
<feature type="transmembrane region" description="Helical" evidence="1">
    <location>
        <begin position="114"/>
        <end position="143"/>
    </location>
</feature>
<feature type="transmembrane region" description="Helical" evidence="1">
    <location>
        <begin position="81"/>
        <end position="102"/>
    </location>
</feature>
<keyword evidence="1" id="KW-0472">Membrane</keyword>
<keyword evidence="1" id="KW-1133">Transmembrane helix</keyword>
<dbReference type="Proteomes" id="UP000438914">
    <property type="component" value="Unassembled WGS sequence"/>
</dbReference>
<reference evidence="2 3" key="1">
    <citation type="submission" date="2019-08" db="EMBL/GenBank/DDBJ databases">
        <title>In-depth cultivation of the pig gut microbiome towards novel bacterial diversity and tailored functional studies.</title>
        <authorList>
            <person name="Wylensek D."/>
            <person name="Hitch T.C.A."/>
            <person name="Clavel T."/>
        </authorList>
    </citation>
    <scope>NUCLEOTIDE SEQUENCE [LARGE SCALE GENOMIC DNA]</scope>
    <source>
        <strain evidence="2 3">LKV-178-WT-2A</strain>
    </source>
</reference>
<feature type="transmembrane region" description="Helical" evidence="1">
    <location>
        <begin position="237"/>
        <end position="255"/>
    </location>
</feature>
<name>A0A7K0KDY0_9BACT</name>
<feature type="transmembrane region" description="Helical" evidence="1">
    <location>
        <begin position="206"/>
        <end position="225"/>
    </location>
</feature>
<feature type="transmembrane region" description="Helical" evidence="1">
    <location>
        <begin position="12"/>
        <end position="33"/>
    </location>
</feature>
<feature type="transmembrane region" description="Helical" evidence="1">
    <location>
        <begin position="261"/>
        <end position="281"/>
    </location>
</feature>
<proteinExistence type="predicted"/>